<accession>A0A165CS20</accession>
<evidence type="ECO:0000313" key="2">
    <source>
        <dbReference type="Proteomes" id="UP000076871"/>
    </source>
</evidence>
<organism evidence="1 2">
    <name type="scientific">Laetiporus sulphureus 93-53</name>
    <dbReference type="NCBI Taxonomy" id="1314785"/>
    <lineage>
        <taxon>Eukaryota</taxon>
        <taxon>Fungi</taxon>
        <taxon>Dikarya</taxon>
        <taxon>Basidiomycota</taxon>
        <taxon>Agaricomycotina</taxon>
        <taxon>Agaricomycetes</taxon>
        <taxon>Polyporales</taxon>
        <taxon>Laetiporus</taxon>
    </lineage>
</organism>
<dbReference type="GeneID" id="63821875"/>
<reference evidence="1 2" key="1">
    <citation type="journal article" date="2016" name="Mol. Biol. Evol.">
        <title>Comparative Genomics of Early-Diverging Mushroom-Forming Fungi Provides Insights into the Origins of Lignocellulose Decay Capabilities.</title>
        <authorList>
            <person name="Nagy L.G."/>
            <person name="Riley R."/>
            <person name="Tritt A."/>
            <person name="Adam C."/>
            <person name="Daum C."/>
            <person name="Floudas D."/>
            <person name="Sun H."/>
            <person name="Yadav J.S."/>
            <person name="Pangilinan J."/>
            <person name="Larsson K.H."/>
            <person name="Matsuura K."/>
            <person name="Barry K."/>
            <person name="Labutti K."/>
            <person name="Kuo R."/>
            <person name="Ohm R.A."/>
            <person name="Bhattacharya S.S."/>
            <person name="Shirouzu T."/>
            <person name="Yoshinaga Y."/>
            <person name="Martin F.M."/>
            <person name="Grigoriev I.V."/>
            <person name="Hibbett D.S."/>
        </authorList>
    </citation>
    <scope>NUCLEOTIDE SEQUENCE [LARGE SCALE GENOMIC DNA]</scope>
    <source>
        <strain evidence="1 2">93-53</strain>
    </source>
</reference>
<sequence length="110" mass="13062">LPDDFQDWYEETYGEPASADVLRFCRRELYHVIWLLQLDPEFMHAYEHGILLRCGDGVLRRLFPRFFTYSADYPEKILLACIRYLARCPCPRCLIKKADIPDMGSHMDML</sequence>
<dbReference type="STRING" id="1314785.A0A165CS20"/>
<dbReference type="InterPro" id="IPR041078">
    <property type="entry name" value="Plavaka"/>
</dbReference>
<proteinExistence type="predicted"/>
<dbReference type="InParanoid" id="A0A165CS20"/>
<keyword evidence="2" id="KW-1185">Reference proteome</keyword>
<dbReference type="AlphaFoldDB" id="A0A165CS20"/>
<dbReference type="Pfam" id="PF18759">
    <property type="entry name" value="Plavaka"/>
    <property type="match status" value="1"/>
</dbReference>
<gene>
    <name evidence="1" type="ORF">LAESUDRAFT_660046</name>
</gene>
<dbReference type="OrthoDB" id="3208495at2759"/>
<dbReference type="Proteomes" id="UP000076871">
    <property type="component" value="Unassembled WGS sequence"/>
</dbReference>
<feature type="non-terminal residue" evidence="1">
    <location>
        <position position="1"/>
    </location>
</feature>
<evidence type="ECO:0000313" key="1">
    <source>
        <dbReference type="EMBL" id="KZT03338.1"/>
    </source>
</evidence>
<name>A0A165CS20_9APHY</name>
<dbReference type="EMBL" id="KV427645">
    <property type="protein sequence ID" value="KZT03338.1"/>
    <property type="molecule type" value="Genomic_DNA"/>
</dbReference>
<protein>
    <submittedName>
        <fullName evidence="1">Uncharacterized protein</fullName>
    </submittedName>
</protein>
<dbReference type="RefSeq" id="XP_040761078.1">
    <property type="nucleotide sequence ID" value="XM_040904845.1"/>
</dbReference>